<sequence length="120" mass="13676">MPPLKGHFLSAGKPTHKLACFIQSRIFRDAYKREQFAKYEVERKALRFIIASSQFTARQKTEAQLQLTQLPVSSQPTKIKNRCTVGGRGRSVFREFKMGRFPFRMAALAGDLPGVKKASW</sequence>
<keyword evidence="5" id="KW-1185">Reference proteome</keyword>
<evidence type="ECO:0000313" key="5">
    <source>
        <dbReference type="Proteomes" id="UP000283090"/>
    </source>
</evidence>
<dbReference type="EMBL" id="SAEB01000001">
    <property type="protein sequence ID" value="RVD90105.1"/>
    <property type="molecule type" value="Genomic_DNA"/>
</dbReference>
<dbReference type="GO" id="GO:0005763">
    <property type="term" value="C:mitochondrial small ribosomal subunit"/>
    <property type="evidence" value="ECO:0007669"/>
    <property type="project" value="TreeGrafter"/>
</dbReference>
<proteinExistence type="inferred from homology"/>
<evidence type="ECO:0008006" key="6">
    <source>
        <dbReference type="Google" id="ProtNLM"/>
    </source>
</evidence>
<dbReference type="OrthoDB" id="413436at2759"/>
<evidence type="ECO:0000313" key="4">
    <source>
        <dbReference type="EMBL" id="RVD90105.1"/>
    </source>
</evidence>
<dbReference type="GO" id="GO:0003735">
    <property type="term" value="F:structural constituent of ribosome"/>
    <property type="evidence" value="ECO:0007669"/>
    <property type="project" value="InterPro"/>
</dbReference>
<dbReference type="PANTHER" id="PTHR19836">
    <property type="entry name" value="30S RIBOSOMAL PROTEIN S14"/>
    <property type="match status" value="1"/>
</dbReference>
<dbReference type="GO" id="GO:0006412">
    <property type="term" value="P:translation"/>
    <property type="evidence" value="ECO:0007669"/>
    <property type="project" value="InterPro"/>
</dbReference>
<dbReference type="Proteomes" id="UP000283090">
    <property type="component" value="Unassembled WGS sequence"/>
</dbReference>
<keyword evidence="3" id="KW-0687">Ribonucleoprotein</keyword>
<dbReference type="SUPFAM" id="SSF57716">
    <property type="entry name" value="Glucocorticoid receptor-like (DNA-binding domain)"/>
    <property type="match status" value="1"/>
</dbReference>
<protein>
    <recommendedName>
        <fullName evidence="6">Ribosomal protein S14</fullName>
    </recommendedName>
</protein>
<dbReference type="Gene3D" id="1.10.287.1480">
    <property type="match status" value="1"/>
</dbReference>
<organism evidence="4 5">
    <name type="scientific">Arthrobotrys flagrans</name>
    <name type="common">Nematode-trapping fungus</name>
    <name type="synonym">Trichothecium flagrans</name>
    <dbReference type="NCBI Taxonomy" id="97331"/>
    <lineage>
        <taxon>Eukaryota</taxon>
        <taxon>Fungi</taxon>
        <taxon>Dikarya</taxon>
        <taxon>Ascomycota</taxon>
        <taxon>Pezizomycotina</taxon>
        <taxon>Orbiliomycetes</taxon>
        <taxon>Orbiliales</taxon>
        <taxon>Orbiliaceae</taxon>
        <taxon>Arthrobotrys</taxon>
    </lineage>
</organism>
<dbReference type="NCBIfam" id="NF006477">
    <property type="entry name" value="PRK08881.1"/>
    <property type="match status" value="1"/>
</dbReference>
<dbReference type="STRING" id="97331.A0A437AG48"/>
<dbReference type="InterPro" id="IPR001209">
    <property type="entry name" value="Ribosomal_uS14"/>
</dbReference>
<keyword evidence="2" id="KW-0689">Ribosomal protein</keyword>
<comment type="similarity">
    <text evidence="1">Belongs to the universal ribosomal protein uS14 family.</text>
</comment>
<evidence type="ECO:0000256" key="2">
    <source>
        <dbReference type="ARBA" id="ARBA00022980"/>
    </source>
</evidence>
<dbReference type="FunFam" id="1.10.287.1480:FF:000001">
    <property type="entry name" value="30S ribosomal protein S14"/>
    <property type="match status" value="1"/>
</dbReference>
<evidence type="ECO:0000256" key="3">
    <source>
        <dbReference type="ARBA" id="ARBA00023274"/>
    </source>
</evidence>
<dbReference type="PANTHER" id="PTHR19836:SF19">
    <property type="entry name" value="SMALL RIBOSOMAL SUBUNIT PROTEIN US14M"/>
    <property type="match status" value="1"/>
</dbReference>
<reference evidence="4 5" key="1">
    <citation type="submission" date="2019-01" db="EMBL/GenBank/DDBJ databases">
        <title>Intercellular communication is required for trap formation in the nematode-trapping fungus Duddingtonia flagrans.</title>
        <authorList>
            <person name="Youssar L."/>
            <person name="Wernet V."/>
            <person name="Hensel N."/>
            <person name="Hildebrandt H.-G."/>
            <person name="Fischer R."/>
        </authorList>
    </citation>
    <scope>NUCLEOTIDE SEQUENCE [LARGE SCALE GENOMIC DNA]</scope>
    <source>
        <strain evidence="4 5">CBS H-5679</strain>
    </source>
</reference>
<dbReference type="RefSeq" id="XP_067495649.1">
    <property type="nucleotide sequence ID" value="XM_067629649.1"/>
</dbReference>
<comment type="caution">
    <text evidence="4">The sequence shown here is derived from an EMBL/GenBank/DDBJ whole genome shotgun (WGS) entry which is preliminary data.</text>
</comment>
<dbReference type="VEuPathDB" id="FungiDB:DFL_001081"/>
<accession>A0A437AG48</accession>
<gene>
    <name evidence="4" type="ORF">DFL_001081</name>
</gene>
<dbReference type="GeneID" id="93583392"/>
<evidence type="ECO:0000256" key="1">
    <source>
        <dbReference type="ARBA" id="ARBA00009083"/>
    </source>
</evidence>
<dbReference type="AlphaFoldDB" id="A0A437AG48"/>
<name>A0A437AG48_ARTFL</name>
<dbReference type="Pfam" id="PF00253">
    <property type="entry name" value="Ribosomal_S14"/>
    <property type="match status" value="1"/>
</dbReference>